<sequence length="506" mass="58969">MDIPGNSSEHPDSEDDCVIISNLLTKSTIRGYHYPKLTKEQYVTPEPPTKLMKPSLAIRNDLTTTAFLDFFHQNYVNSEYAVNDNVEIVKEPFKVCVVHNFLDDEAVLLKIQDEFNEIEWNKRSLDLYEFFQSKDLKDVHSYYVSCMYEFLKNDVKDWIQNLTGMEFVNISATCSLYTHTDYLLVHDDLQGSRAIAFVLYFSGPASWKTESGGALQLFEMDFVGEPSDVVRSIYPRNNQFVFFPVSTNSYHQVEEIVNREDCRMSINGWFHTVNPLCEKPPQPISNTTVFTEEFINPKLVDLDLESWIHPDYLDSETAESIQKQMEEESELSLHDFIKTDQWQQVVADLYSPDLEWDHAGPPNRRSCDVLCKQNLPDNIRQFIDLFLSHEMFVLLKNYTDLDFKHVRYELQRWGPQCYSLLSDYDWSNKSELDLVLYLGLPDTVPMVGGKTMYIAVEDRIEEALVTLDPQENCLNLVFRDTARITKYVSKCNRIKTFFMLICSYSE</sequence>
<dbReference type="InterPro" id="IPR005123">
    <property type="entry name" value="Oxoglu/Fe-dep_dioxygenase_dom"/>
</dbReference>
<dbReference type="GO" id="GO:0031543">
    <property type="term" value="F:peptidyl-proline dioxygenase activity"/>
    <property type="evidence" value="ECO:0007669"/>
    <property type="project" value="UniProtKB-ARBA"/>
</dbReference>
<proteinExistence type="inferred from homology"/>
<dbReference type="EMBL" id="VVIM01000008">
    <property type="protein sequence ID" value="KAB0795103.1"/>
    <property type="molecule type" value="Genomic_DNA"/>
</dbReference>
<evidence type="ECO:0000313" key="12">
    <source>
        <dbReference type="EMBL" id="KAB0794096.1"/>
    </source>
</evidence>
<dbReference type="AlphaFoldDB" id="A0A1Y1MT75"/>
<feature type="domain" description="Fe2OG dioxygenase" evidence="10">
    <location>
        <begin position="161"/>
        <end position="272"/>
    </location>
</feature>
<keyword evidence="14" id="KW-1185">Reference proteome</keyword>
<evidence type="ECO:0000256" key="5">
    <source>
        <dbReference type="ARBA" id="ARBA00022964"/>
    </source>
</evidence>
<dbReference type="PANTHER" id="PTHR12117:SF0">
    <property type="entry name" value="PROLYL 3-HYDROXYLASE OGFOD1"/>
    <property type="match status" value="1"/>
</dbReference>
<dbReference type="InParanoid" id="A0A1Y1MT75"/>
<evidence type="ECO:0000313" key="11">
    <source>
        <dbReference type="EMBL" id="JAV88338.1"/>
    </source>
</evidence>
<dbReference type="GO" id="GO:0006449">
    <property type="term" value="P:regulation of translational termination"/>
    <property type="evidence" value="ECO:0007669"/>
    <property type="project" value="TreeGrafter"/>
</dbReference>
<keyword evidence="7" id="KW-0408">Iron</keyword>
<reference evidence="11" key="1">
    <citation type="journal article" date="2016" name="Sci. Rep.">
        <title>Molecular characterization of firefly nuptial gifts: a multi-omics approach sheds light on postcopulatory sexual selection.</title>
        <authorList>
            <person name="Al-Wathiqui N."/>
            <person name="Fallon T.R."/>
            <person name="South A."/>
            <person name="Weng J.K."/>
            <person name="Lewis S.M."/>
        </authorList>
    </citation>
    <scope>NUCLEOTIDE SEQUENCE</scope>
</reference>
<name>A0A1Y1MT75_PHOPY</name>
<dbReference type="GO" id="GO:0005506">
    <property type="term" value="F:iron ion binding"/>
    <property type="evidence" value="ECO:0007669"/>
    <property type="project" value="InterPro"/>
</dbReference>
<organism evidence="11">
    <name type="scientific">Photinus pyralis</name>
    <name type="common">Common eastern firefly</name>
    <name type="synonym">Lampyris pyralis</name>
    <dbReference type="NCBI Taxonomy" id="7054"/>
    <lineage>
        <taxon>Eukaryota</taxon>
        <taxon>Metazoa</taxon>
        <taxon>Ecdysozoa</taxon>
        <taxon>Arthropoda</taxon>
        <taxon>Hexapoda</taxon>
        <taxon>Insecta</taxon>
        <taxon>Pterygota</taxon>
        <taxon>Neoptera</taxon>
        <taxon>Endopterygota</taxon>
        <taxon>Coleoptera</taxon>
        <taxon>Polyphaga</taxon>
        <taxon>Elateriformia</taxon>
        <taxon>Elateroidea</taxon>
        <taxon>Lampyridae</taxon>
        <taxon>Lampyrinae</taxon>
        <taxon>Photinus</taxon>
    </lineage>
</organism>
<keyword evidence="4" id="KW-0847">Vitamin C</keyword>
<keyword evidence="3" id="KW-0479">Metal-binding</keyword>
<dbReference type="EMBL" id="VVIM01000009">
    <property type="protein sequence ID" value="KAB0794096.1"/>
    <property type="molecule type" value="Genomic_DNA"/>
</dbReference>
<evidence type="ECO:0000313" key="13">
    <source>
        <dbReference type="EMBL" id="KAB0795103.1"/>
    </source>
</evidence>
<evidence type="ECO:0000256" key="1">
    <source>
        <dbReference type="ARBA" id="ARBA00001961"/>
    </source>
</evidence>
<evidence type="ECO:0000256" key="9">
    <source>
        <dbReference type="ARBA" id="ARBA00047444"/>
    </source>
</evidence>
<evidence type="ECO:0000256" key="3">
    <source>
        <dbReference type="ARBA" id="ARBA00022723"/>
    </source>
</evidence>
<dbReference type="FunCoup" id="A0A1Y1MT75">
    <property type="interactions" value="1615"/>
</dbReference>
<dbReference type="Pfam" id="PF10637">
    <property type="entry name" value="Ofd1_CTDD"/>
    <property type="match status" value="1"/>
</dbReference>
<gene>
    <name evidence="13" type="ORF">PPYR_11942</name>
    <name evidence="12" type="ORF">PPYR_13716</name>
</gene>
<dbReference type="InterPro" id="IPR039558">
    <property type="entry name" value="TPA1/OFD1_N"/>
</dbReference>
<evidence type="ECO:0000256" key="6">
    <source>
        <dbReference type="ARBA" id="ARBA00023002"/>
    </source>
</evidence>
<comment type="similarity">
    <text evidence="2">Belongs to the TPA1 family.</text>
</comment>
<dbReference type="PANTHER" id="PTHR12117">
    <property type="entry name" value="HISTONE ACETYLTRANSFERASE COMPLEX"/>
    <property type="match status" value="1"/>
</dbReference>
<evidence type="ECO:0000256" key="8">
    <source>
        <dbReference type="ARBA" id="ARBA00029938"/>
    </source>
</evidence>
<comment type="cofactor">
    <cofactor evidence="1">
        <name>L-ascorbate</name>
        <dbReference type="ChEBI" id="CHEBI:38290"/>
    </cofactor>
</comment>
<protein>
    <recommendedName>
        <fullName evidence="8">uS12 prolyl 3-hydroxylase</fullName>
    </recommendedName>
</protein>
<reference evidence="12 14" key="2">
    <citation type="journal article" date="2018" name="Elife">
        <title>Firefly genomes illuminate parallel origins of bioluminescence in beetles.</title>
        <authorList>
            <person name="Fallon T.R."/>
            <person name="Lower S.E."/>
            <person name="Chang C.H."/>
            <person name="Bessho-Uehara M."/>
            <person name="Martin G.J."/>
            <person name="Bewick A.J."/>
            <person name="Behringer M."/>
            <person name="Debat H.J."/>
            <person name="Wong I."/>
            <person name="Day J.C."/>
            <person name="Suvorov A."/>
            <person name="Silva C.J."/>
            <person name="Stanger-Hall K.F."/>
            <person name="Hall D.W."/>
            <person name="Schmitz R.J."/>
            <person name="Nelson D.R."/>
            <person name="Lewis S.M."/>
            <person name="Shigenobu S."/>
            <person name="Bybee S.M."/>
            <person name="Larracuente A.M."/>
            <person name="Oba Y."/>
            <person name="Weng J.K."/>
        </authorList>
    </citation>
    <scope>NUCLEOTIDE SEQUENCE [LARGE SCALE GENOMIC DNA]</scope>
    <source>
        <strain evidence="12">1611_PpyrPB1</strain>
        <tissue evidence="12">Whole body</tissue>
    </source>
</reference>
<dbReference type="PROSITE" id="PS51471">
    <property type="entry name" value="FE2OG_OXY"/>
    <property type="match status" value="1"/>
</dbReference>
<dbReference type="InterPro" id="IPR019601">
    <property type="entry name" value="Oxoglutarate/Fe-dep_Oase_C"/>
</dbReference>
<reference evidence="12" key="3">
    <citation type="submission" date="2019-08" db="EMBL/GenBank/DDBJ databases">
        <authorList>
            <consortium name="Photinus pyralis genome working group"/>
            <person name="Fallon T.R."/>
            <person name="Sander Lower S.E."/>
            <person name="Weng J.-K."/>
        </authorList>
    </citation>
    <scope>NUCLEOTIDE SEQUENCE</scope>
    <source>
        <strain evidence="12">1611_PpyrPB1</strain>
        <tissue evidence="12">Whole body</tissue>
    </source>
</reference>
<keyword evidence="5" id="KW-0223">Dioxygenase</keyword>
<evidence type="ECO:0000256" key="4">
    <source>
        <dbReference type="ARBA" id="ARBA00022896"/>
    </source>
</evidence>
<dbReference type="InterPro" id="IPR006620">
    <property type="entry name" value="Pro_4_hyd_alph"/>
</dbReference>
<dbReference type="EMBL" id="GEZM01023518">
    <property type="protein sequence ID" value="JAV88338.1"/>
    <property type="molecule type" value="Transcribed_RNA"/>
</dbReference>
<dbReference type="Pfam" id="PF13661">
    <property type="entry name" value="2OG-FeII_Oxy_4"/>
    <property type="match status" value="1"/>
</dbReference>
<dbReference type="Proteomes" id="UP000327044">
    <property type="component" value="Unassembled WGS sequence"/>
</dbReference>
<evidence type="ECO:0000313" key="14">
    <source>
        <dbReference type="Proteomes" id="UP000327044"/>
    </source>
</evidence>
<dbReference type="OrthoDB" id="430522at2759"/>
<dbReference type="InterPro" id="IPR051842">
    <property type="entry name" value="uS12_prolyl_hydroxylase"/>
</dbReference>
<dbReference type="GO" id="GO:0005737">
    <property type="term" value="C:cytoplasm"/>
    <property type="evidence" value="ECO:0007669"/>
    <property type="project" value="TreeGrafter"/>
</dbReference>
<evidence type="ECO:0000256" key="7">
    <source>
        <dbReference type="ARBA" id="ARBA00023004"/>
    </source>
</evidence>
<evidence type="ECO:0000259" key="10">
    <source>
        <dbReference type="PROSITE" id="PS51471"/>
    </source>
</evidence>
<accession>A0A1Y1MT75</accession>
<dbReference type="SMART" id="SM00702">
    <property type="entry name" value="P4Hc"/>
    <property type="match status" value="1"/>
</dbReference>
<keyword evidence="6" id="KW-0560">Oxidoreductase</keyword>
<comment type="catalytic activity">
    <reaction evidence="9">
        <text>[ribosomal protein uS12]-L-proline + 2-oxoglutarate + O2 = [ribosomal protein uS12]-(3S)-3-hydroxy-L-proline + succinate + CO2</text>
        <dbReference type="Rhea" id="RHEA:54156"/>
        <dbReference type="Rhea" id="RHEA-COMP:13816"/>
        <dbReference type="Rhea" id="RHEA-COMP:13818"/>
        <dbReference type="ChEBI" id="CHEBI:15379"/>
        <dbReference type="ChEBI" id="CHEBI:16526"/>
        <dbReference type="ChEBI" id="CHEBI:16810"/>
        <dbReference type="ChEBI" id="CHEBI:30031"/>
        <dbReference type="ChEBI" id="CHEBI:50342"/>
        <dbReference type="ChEBI" id="CHEBI:85428"/>
    </reaction>
</comment>
<evidence type="ECO:0000256" key="2">
    <source>
        <dbReference type="ARBA" id="ARBA00007443"/>
    </source>
</evidence>
<dbReference type="GO" id="GO:0031418">
    <property type="term" value="F:L-ascorbic acid binding"/>
    <property type="evidence" value="ECO:0007669"/>
    <property type="project" value="UniProtKB-KW"/>
</dbReference>
<dbReference type="Gene3D" id="2.60.120.620">
    <property type="entry name" value="q2cbj1_9rhob like domain"/>
    <property type="match status" value="2"/>
</dbReference>